<gene>
    <name evidence="1" type="ORF">PR048_011303</name>
</gene>
<evidence type="ECO:0000313" key="1">
    <source>
        <dbReference type="EMBL" id="KAJ8885107.1"/>
    </source>
</evidence>
<name>A0ABQ9HL86_9NEOP</name>
<proteinExistence type="predicted"/>
<protein>
    <submittedName>
        <fullName evidence="1">Uncharacterized protein</fullName>
    </submittedName>
</protein>
<dbReference type="EMBL" id="JARBHB010000004">
    <property type="protein sequence ID" value="KAJ8885107.1"/>
    <property type="molecule type" value="Genomic_DNA"/>
</dbReference>
<comment type="caution">
    <text evidence="1">The sequence shown here is derived from an EMBL/GenBank/DDBJ whole genome shotgun (WGS) entry which is preliminary data.</text>
</comment>
<organism evidence="1 2">
    <name type="scientific">Dryococelus australis</name>
    <dbReference type="NCBI Taxonomy" id="614101"/>
    <lineage>
        <taxon>Eukaryota</taxon>
        <taxon>Metazoa</taxon>
        <taxon>Ecdysozoa</taxon>
        <taxon>Arthropoda</taxon>
        <taxon>Hexapoda</taxon>
        <taxon>Insecta</taxon>
        <taxon>Pterygota</taxon>
        <taxon>Neoptera</taxon>
        <taxon>Polyneoptera</taxon>
        <taxon>Phasmatodea</taxon>
        <taxon>Verophasmatodea</taxon>
        <taxon>Anareolatae</taxon>
        <taxon>Phasmatidae</taxon>
        <taxon>Eurycanthinae</taxon>
        <taxon>Dryococelus</taxon>
    </lineage>
</organism>
<keyword evidence="2" id="KW-1185">Reference proteome</keyword>
<accession>A0ABQ9HL86</accession>
<evidence type="ECO:0000313" key="2">
    <source>
        <dbReference type="Proteomes" id="UP001159363"/>
    </source>
</evidence>
<sequence>MSNSPKKASEVVEKAHVPWFLFKRCISIEKHCFKPSEYRYFDANPIDILWNTSKLLKEQHPGHYLAHASLQALLMAGVLEYNPHTEVECIPDIECMDVTDKGVCTDMLFEQTLIKLTKGRSGMTHGGGMTESLRASWVLSHSTCSDVAMAIYILTKNQHFDNHLHLGLSSARQSRDLQDIRKIMQFRSPRNFFNPESSDLCSMVTGLSDVKRKVGVDDDDDMGRKILLKITSKPIQDVQMKKCDKAVSMKVLKKGVILGGKSRHQCIRKIDKYSLARHLDGGALDGASKSCDTYYVLDGDALLQLLAWPPAVTYGDLFILYQNHIEYNYEKVAIVFYGYTTASIKDMEQSRCIHHGLRTALDLSRCRHITVVTDDTDILIMLRQHASKDITMQDMKKEGKT</sequence>
<reference evidence="1 2" key="1">
    <citation type="submission" date="2023-02" db="EMBL/GenBank/DDBJ databases">
        <title>LHISI_Scaffold_Assembly.</title>
        <authorList>
            <person name="Stuart O.P."/>
            <person name="Cleave R."/>
            <person name="Magrath M.J.L."/>
            <person name="Mikheyev A.S."/>
        </authorList>
    </citation>
    <scope>NUCLEOTIDE SEQUENCE [LARGE SCALE GENOMIC DNA]</scope>
    <source>
        <strain evidence="1">Daus_M_001</strain>
        <tissue evidence="1">Leg muscle</tissue>
    </source>
</reference>
<dbReference type="Proteomes" id="UP001159363">
    <property type="component" value="Chromosome X"/>
</dbReference>